<feature type="chain" id="PRO_5046787592" description="Lipoprotein" evidence="1">
    <location>
        <begin position="20"/>
        <end position="213"/>
    </location>
</feature>
<comment type="caution">
    <text evidence="2">The sequence shown here is derived from an EMBL/GenBank/DDBJ whole genome shotgun (WGS) entry which is preliminary data.</text>
</comment>
<name>A0ABU7W886_9FLAO</name>
<accession>A0ABU7W886</accession>
<dbReference type="RefSeq" id="WP_331810910.1">
    <property type="nucleotide sequence ID" value="NZ_JAZHOU010000006.1"/>
</dbReference>
<dbReference type="EMBL" id="JAZHOU010000006">
    <property type="protein sequence ID" value="MEF3080186.1"/>
    <property type="molecule type" value="Genomic_DNA"/>
</dbReference>
<reference evidence="2 3" key="1">
    <citation type="submission" date="2024-02" db="EMBL/GenBank/DDBJ databases">
        <title>Winogradskyella poriferorum JCM 12885.</title>
        <authorList>
            <person name="Zhang D.-F."/>
            <person name="Fu Z.-Y."/>
        </authorList>
    </citation>
    <scope>NUCLEOTIDE SEQUENCE [LARGE SCALE GENOMIC DNA]</scope>
    <source>
        <strain evidence="2 3">JCM 12885</strain>
    </source>
</reference>
<keyword evidence="3" id="KW-1185">Reference proteome</keyword>
<evidence type="ECO:0000256" key="1">
    <source>
        <dbReference type="SAM" id="SignalP"/>
    </source>
</evidence>
<evidence type="ECO:0008006" key="4">
    <source>
        <dbReference type="Google" id="ProtNLM"/>
    </source>
</evidence>
<dbReference type="Proteomes" id="UP001356704">
    <property type="component" value="Unassembled WGS sequence"/>
</dbReference>
<evidence type="ECO:0000313" key="2">
    <source>
        <dbReference type="EMBL" id="MEF3080186.1"/>
    </source>
</evidence>
<proteinExistence type="predicted"/>
<dbReference type="PROSITE" id="PS51257">
    <property type="entry name" value="PROKAR_LIPOPROTEIN"/>
    <property type="match status" value="1"/>
</dbReference>
<keyword evidence="1" id="KW-0732">Signal</keyword>
<sequence length="213" mass="24396">MKRIIYACLIVALFSSCTSDDDGDSQNDNSNFYALTVGNQWVYKNYRFKFSTQEYVDTGIVDSVSIIGIENINSKEYYKFRIFTSGNDDGIPLYNLNGERFELLRDSLGYLVYDDGTIKYTNSDFSSRLLFSTEWGSVYERLISLGHEITVEAGTFNSSYTQRFVILENGEQAVGMDHIYYADGYGLIYDTVSFVSQENPQVIRRLDSYSIEN</sequence>
<feature type="signal peptide" evidence="1">
    <location>
        <begin position="1"/>
        <end position="19"/>
    </location>
</feature>
<organism evidence="2 3">
    <name type="scientific">Winogradskyella poriferorum</name>
    <dbReference type="NCBI Taxonomy" id="307627"/>
    <lineage>
        <taxon>Bacteria</taxon>
        <taxon>Pseudomonadati</taxon>
        <taxon>Bacteroidota</taxon>
        <taxon>Flavobacteriia</taxon>
        <taxon>Flavobacteriales</taxon>
        <taxon>Flavobacteriaceae</taxon>
        <taxon>Winogradskyella</taxon>
    </lineage>
</organism>
<evidence type="ECO:0000313" key="3">
    <source>
        <dbReference type="Proteomes" id="UP001356704"/>
    </source>
</evidence>
<gene>
    <name evidence="2" type="ORF">V1468_14320</name>
</gene>
<protein>
    <recommendedName>
        <fullName evidence="4">Lipoprotein</fullName>
    </recommendedName>
</protein>